<gene>
    <name evidence="5" type="primary">ifngr2</name>
</gene>
<dbReference type="Proteomes" id="UP000472263">
    <property type="component" value="Chromosome 21"/>
</dbReference>
<dbReference type="Pfam" id="PF01108">
    <property type="entry name" value="Tissue_fac"/>
    <property type="match status" value="1"/>
</dbReference>
<evidence type="ECO:0000256" key="2">
    <source>
        <dbReference type="SAM" id="SignalP"/>
    </source>
</evidence>
<keyword evidence="2" id="KW-0732">Signal</keyword>
<feature type="transmembrane region" description="Helical" evidence="1">
    <location>
        <begin position="217"/>
        <end position="239"/>
    </location>
</feature>
<keyword evidence="6" id="KW-1185">Reference proteome</keyword>
<reference evidence="5" key="1">
    <citation type="submission" date="2019-06" db="EMBL/GenBank/DDBJ databases">
        <authorList>
            <consortium name="Wellcome Sanger Institute Data Sharing"/>
        </authorList>
    </citation>
    <scope>NUCLEOTIDE SEQUENCE [LARGE SCALE GENOMIC DNA]</scope>
</reference>
<dbReference type="PANTHER" id="PTHR20859:SF91">
    <property type="match status" value="1"/>
</dbReference>
<feature type="chain" id="PRO_5025380239" evidence="2">
    <location>
        <begin position="22"/>
        <end position="298"/>
    </location>
</feature>
<dbReference type="GO" id="GO:0004896">
    <property type="term" value="F:cytokine receptor activity"/>
    <property type="evidence" value="ECO:0007669"/>
    <property type="project" value="TreeGrafter"/>
</dbReference>
<dbReference type="OrthoDB" id="9932619at2759"/>
<feature type="signal peptide" evidence="2">
    <location>
        <begin position="1"/>
        <end position="21"/>
    </location>
</feature>
<dbReference type="CDD" id="cd00063">
    <property type="entry name" value="FN3"/>
    <property type="match status" value="1"/>
</dbReference>
<reference evidence="5" key="2">
    <citation type="submission" date="2025-08" db="UniProtKB">
        <authorList>
            <consortium name="Ensembl"/>
        </authorList>
    </citation>
    <scope>IDENTIFICATION</scope>
</reference>
<sequence length="298" mass="33453">MTLLEMLAVLLWAQLFSQVWSEHLPPPQEVHIDSVLLTWTPAPDQRNVTYTVESRSFDSYKYDVSACVRTQLNTCDVTSVKAEARHGCVELRVRAERDGLTSEPLEACSRQGPLGDSCSPSVQLSPRPGSLTVNLSSNHSLVEDYAANVKQIVFYGKDGESLQEYERSISSVVIRDLEEGVRYCVKVQFAVHEKFMGPPSCRLCEVIPHSDSTETKIAAGLAGALILVIVIVAFSYIIIFERERIKRWLQPPYTMPRCILQPLPEHHPISVSSPSEERCDEITFIFREEESPSSSLRA</sequence>
<dbReference type="InParanoid" id="A0A667YHA6"/>
<reference evidence="5" key="3">
    <citation type="submission" date="2025-09" db="UniProtKB">
        <authorList>
            <consortium name="Ensembl"/>
        </authorList>
    </citation>
    <scope>IDENTIFICATION</scope>
</reference>
<keyword evidence="1" id="KW-1133">Transmembrane helix</keyword>
<dbReference type="InterPro" id="IPR036116">
    <property type="entry name" value="FN3_sf"/>
</dbReference>
<evidence type="ECO:0000313" key="5">
    <source>
        <dbReference type="Ensembl" id="ENSMMDP00005029805.1"/>
    </source>
</evidence>
<dbReference type="PANTHER" id="PTHR20859">
    <property type="entry name" value="INTERFERON/INTERLEUKIN RECEPTOR"/>
    <property type="match status" value="1"/>
</dbReference>
<dbReference type="Pfam" id="PF09294">
    <property type="entry name" value="Interfer-bind"/>
    <property type="match status" value="1"/>
</dbReference>
<accession>A0A667YHA6</accession>
<evidence type="ECO:0000313" key="6">
    <source>
        <dbReference type="Proteomes" id="UP000472263"/>
    </source>
</evidence>
<dbReference type="Ensembl" id="ENSMMDT00005030501.1">
    <property type="protein sequence ID" value="ENSMMDP00005029805.1"/>
    <property type="gene ID" value="ENSMMDG00005014154.1"/>
</dbReference>
<dbReference type="InterPro" id="IPR003961">
    <property type="entry name" value="FN3_dom"/>
</dbReference>
<protein>
    <submittedName>
        <fullName evidence="5">Uncharacterized LOC115379492</fullName>
    </submittedName>
</protein>
<evidence type="ECO:0000259" key="3">
    <source>
        <dbReference type="Pfam" id="PF01108"/>
    </source>
</evidence>
<evidence type="ECO:0000256" key="1">
    <source>
        <dbReference type="SAM" id="Phobius"/>
    </source>
</evidence>
<dbReference type="GO" id="GO:0005886">
    <property type="term" value="C:plasma membrane"/>
    <property type="evidence" value="ECO:0007669"/>
    <property type="project" value="TreeGrafter"/>
</dbReference>
<evidence type="ECO:0000259" key="4">
    <source>
        <dbReference type="Pfam" id="PF09294"/>
    </source>
</evidence>
<feature type="domain" description="Fibronectin type-III" evidence="3">
    <location>
        <begin position="6"/>
        <end position="103"/>
    </location>
</feature>
<organism evidence="5 6">
    <name type="scientific">Myripristis murdjan</name>
    <name type="common">pinecone soldierfish</name>
    <dbReference type="NCBI Taxonomy" id="586833"/>
    <lineage>
        <taxon>Eukaryota</taxon>
        <taxon>Metazoa</taxon>
        <taxon>Chordata</taxon>
        <taxon>Craniata</taxon>
        <taxon>Vertebrata</taxon>
        <taxon>Euteleostomi</taxon>
        <taxon>Actinopterygii</taxon>
        <taxon>Neopterygii</taxon>
        <taxon>Teleostei</taxon>
        <taxon>Neoteleostei</taxon>
        <taxon>Acanthomorphata</taxon>
        <taxon>Holocentriformes</taxon>
        <taxon>Holocentridae</taxon>
        <taxon>Myripristis</taxon>
    </lineage>
</organism>
<dbReference type="InterPro" id="IPR015373">
    <property type="entry name" value="Interferon/interleukin_rcp_dom"/>
</dbReference>
<dbReference type="AlphaFoldDB" id="A0A667YHA6"/>
<keyword evidence="1" id="KW-0812">Transmembrane</keyword>
<proteinExistence type="predicted"/>
<dbReference type="InterPro" id="IPR013783">
    <property type="entry name" value="Ig-like_fold"/>
</dbReference>
<dbReference type="Gene3D" id="2.60.40.10">
    <property type="entry name" value="Immunoglobulins"/>
    <property type="match status" value="2"/>
</dbReference>
<feature type="domain" description="Interferon/interleukin receptor" evidence="4">
    <location>
        <begin position="120"/>
        <end position="199"/>
    </location>
</feature>
<dbReference type="SUPFAM" id="SSF49265">
    <property type="entry name" value="Fibronectin type III"/>
    <property type="match status" value="2"/>
</dbReference>
<dbReference type="GeneTree" id="ENSGT00510000051617"/>
<dbReference type="InterPro" id="IPR050650">
    <property type="entry name" value="Type-II_Cytokine-TF_Rcpt"/>
</dbReference>
<keyword evidence="1" id="KW-0472">Membrane</keyword>
<name>A0A667YHA6_9TELE</name>